<reference evidence="2" key="1">
    <citation type="submission" date="2016-06" db="EMBL/GenBank/DDBJ databases">
        <title>Parallel loss of symbiosis genes in relatives of nitrogen-fixing non-legume Parasponia.</title>
        <authorList>
            <person name="Van Velzen R."/>
            <person name="Holmer R."/>
            <person name="Bu F."/>
            <person name="Rutten L."/>
            <person name="Van Zeijl A."/>
            <person name="Liu W."/>
            <person name="Santuari L."/>
            <person name="Cao Q."/>
            <person name="Sharma T."/>
            <person name="Shen D."/>
            <person name="Roswanjaya Y."/>
            <person name="Wardhani T."/>
            <person name="Kalhor M.S."/>
            <person name="Jansen J."/>
            <person name="Van den Hoogen J."/>
            <person name="Gungor B."/>
            <person name="Hartog M."/>
            <person name="Hontelez J."/>
            <person name="Verver J."/>
            <person name="Yang W.-C."/>
            <person name="Schijlen E."/>
            <person name="Repin R."/>
            <person name="Schilthuizen M."/>
            <person name="Schranz E."/>
            <person name="Heidstra R."/>
            <person name="Miyata K."/>
            <person name="Fedorova E."/>
            <person name="Kohlen W."/>
            <person name="Bisseling T."/>
            <person name="Smit S."/>
            <person name="Geurts R."/>
        </authorList>
    </citation>
    <scope>NUCLEOTIDE SEQUENCE [LARGE SCALE GENOMIC DNA]</scope>
    <source>
        <strain evidence="2">cv. RG33-2</strain>
    </source>
</reference>
<dbReference type="EMBL" id="JXTC01000364">
    <property type="protein sequence ID" value="PON60494.1"/>
    <property type="molecule type" value="Genomic_DNA"/>
</dbReference>
<comment type="caution">
    <text evidence="1">The sequence shown here is derived from an EMBL/GenBank/DDBJ whole genome shotgun (WGS) entry which is preliminary data.</text>
</comment>
<dbReference type="Proteomes" id="UP000237000">
    <property type="component" value="Unassembled WGS sequence"/>
</dbReference>
<sequence length="157" mass="16219">MNSQILGDHDLRGAAAGDFYGGISKAAGTRVGLAGEEARISTNQEQGAHGLVREAARVSTSMNNQMLGDHDLRGTTAGVSNGGFSKAAGTRVDGADLGLAKNLVASHPNYGYTIIDSLVVDAGRDAPRTMVGADDVHRVSSHIRPLHYGHGATRDAA</sequence>
<feature type="non-terminal residue" evidence="1">
    <location>
        <position position="157"/>
    </location>
</feature>
<dbReference type="InParanoid" id="A0A2P5CHI8"/>
<gene>
    <name evidence="1" type="ORF">TorRG33x02_284580</name>
</gene>
<name>A0A2P5CHI8_TREOI</name>
<evidence type="ECO:0000313" key="2">
    <source>
        <dbReference type="Proteomes" id="UP000237000"/>
    </source>
</evidence>
<organism evidence="1 2">
    <name type="scientific">Trema orientale</name>
    <name type="common">Charcoal tree</name>
    <name type="synonym">Celtis orientalis</name>
    <dbReference type="NCBI Taxonomy" id="63057"/>
    <lineage>
        <taxon>Eukaryota</taxon>
        <taxon>Viridiplantae</taxon>
        <taxon>Streptophyta</taxon>
        <taxon>Embryophyta</taxon>
        <taxon>Tracheophyta</taxon>
        <taxon>Spermatophyta</taxon>
        <taxon>Magnoliopsida</taxon>
        <taxon>eudicotyledons</taxon>
        <taxon>Gunneridae</taxon>
        <taxon>Pentapetalae</taxon>
        <taxon>rosids</taxon>
        <taxon>fabids</taxon>
        <taxon>Rosales</taxon>
        <taxon>Cannabaceae</taxon>
        <taxon>Trema</taxon>
    </lineage>
</organism>
<evidence type="ECO:0000313" key="1">
    <source>
        <dbReference type="EMBL" id="PON60494.1"/>
    </source>
</evidence>
<protein>
    <submittedName>
        <fullName evidence="1">Uncharacterized protein</fullName>
    </submittedName>
</protein>
<proteinExistence type="predicted"/>
<accession>A0A2P5CHI8</accession>
<dbReference type="AlphaFoldDB" id="A0A2P5CHI8"/>
<keyword evidence="2" id="KW-1185">Reference proteome</keyword>